<dbReference type="EMBL" id="LBZO01000052">
    <property type="protein sequence ID" value="KKR71829.1"/>
    <property type="molecule type" value="Genomic_DNA"/>
</dbReference>
<dbReference type="Gene3D" id="2.70.70.10">
    <property type="entry name" value="Glucose Permease (Domain IIA)"/>
    <property type="match status" value="1"/>
</dbReference>
<dbReference type="PATRIC" id="fig|1618562.3.peg.943"/>
<dbReference type="SUPFAM" id="SSF51261">
    <property type="entry name" value="Duplicated hybrid motif"/>
    <property type="match status" value="1"/>
</dbReference>
<dbReference type="Pfam" id="PF01551">
    <property type="entry name" value="Peptidase_M23"/>
    <property type="match status" value="1"/>
</dbReference>
<dbReference type="CDD" id="cd12797">
    <property type="entry name" value="M23_peptidase"/>
    <property type="match status" value="1"/>
</dbReference>
<organism evidence="2 3">
    <name type="scientific">Candidatus Woesebacteria bacterium GW2011_GWA2_40_7</name>
    <dbReference type="NCBI Taxonomy" id="1618562"/>
    <lineage>
        <taxon>Bacteria</taxon>
        <taxon>Candidatus Woeseibacteriota</taxon>
    </lineage>
</organism>
<evidence type="ECO:0000313" key="3">
    <source>
        <dbReference type="Proteomes" id="UP000034013"/>
    </source>
</evidence>
<dbReference type="Proteomes" id="UP000034013">
    <property type="component" value="Unassembled WGS sequence"/>
</dbReference>
<dbReference type="AlphaFoldDB" id="A0A0G0T4A0"/>
<protein>
    <submittedName>
        <fullName evidence="2">Peptidase M23 family protein</fullName>
    </submittedName>
</protein>
<reference evidence="2 3" key="1">
    <citation type="journal article" date="2015" name="Nature">
        <title>rRNA introns, odd ribosomes, and small enigmatic genomes across a large radiation of phyla.</title>
        <authorList>
            <person name="Brown C.T."/>
            <person name="Hug L.A."/>
            <person name="Thomas B.C."/>
            <person name="Sharon I."/>
            <person name="Castelle C.J."/>
            <person name="Singh A."/>
            <person name="Wilkins M.J."/>
            <person name="Williams K.H."/>
            <person name="Banfield J.F."/>
        </authorList>
    </citation>
    <scope>NUCLEOTIDE SEQUENCE [LARGE SCALE GENOMIC DNA]</scope>
</reference>
<evidence type="ECO:0000313" key="2">
    <source>
        <dbReference type="EMBL" id="KKR71829.1"/>
    </source>
</evidence>
<accession>A0A0G0T4A0</accession>
<name>A0A0G0T4A0_9BACT</name>
<dbReference type="InterPro" id="IPR050570">
    <property type="entry name" value="Cell_wall_metabolism_enzyme"/>
</dbReference>
<feature type="domain" description="M23ase beta-sheet core" evidence="1">
    <location>
        <begin position="91"/>
        <end position="186"/>
    </location>
</feature>
<dbReference type="InterPro" id="IPR016047">
    <property type="entry name" value="M23ase_b-sheet_dom"/>
</dbReference>
<dbReference type="GO" id="GO:0004222">
    <property type="term" value="F:metalloendopeptidase activity"/>
    <property type="evidence" value="ECO:0007669"/>
    <property type="project" value="TreeGrafter"/>
</dbReference>
<evidence type="ECO:0000259" key="1">
    <source>
        <dbReference type="Pfam" id="PF01551"/>
    </source>
</evidence>
<proteinExistence type="predicted"/>
<dbReference type="PANTHER" id="PTHR21666:SF270">
    <property type="entry name" value="MUREIN HYDROLASE ACTIVATOR ENVC"/>
    <property type="match status" value="1"/>
</dbReference>
<dbReference type="InterPro" id="IPR011055">
    <property type="entry name" value="Dup_hybrid_motif"/>
</dbReference>
<comment type="caution">
    <text evidence="2">The sequence shown here is derived from an EMBL/GenBank/DDBJ whole genome shotgun (WGS) entry which is preliminary data.</text>
</comment>
<dbReference type="PANTHER" id="PTHR21666">
    <property type="entry name" value="PEPTIDASE-RELATED"/>
    <property type="match status" value="1"/>
</dbReference>
<sequence>MAKGDTVYSIAKKYDSESQAVVDFPFNSFSNDETFELAIGQTVIVPDGVMPVGTTATPRPRQVTPDAGTVVASGQFVWPTQGVITQRFSWYHPGLDIANRGGPLVVGADSGKVEFAGWDSSGYGSMVLINHGNGFKTRYAHLSQIMVLGGQNIKRGDIIGKMGSTGHSTGPHTHFEIYLNGVRLNPLNYLR</sequence>
<gene>
    <name evidence="2" type="ORF">UU16_C0052G0006</name>
</gene>